<comment type="caution">
    <text evidence="2">The sequence shown here is derived from an EMBL/GenBank/DDBJ whole genome shotgun (WGS) entry which is preliminary data.</text>
</comment>
<evidence type="ECO:0000313" key="2">
    <source>
        <dbReference type="EMBL" id="PIQ75001.1"/>
    </source>
</evidence>
<gene>
    <name evidence="2" type="ORF">COV84_03605</name>
</gene>
<dbReference type="AlphaFoldDB" id="A0A2H0KS61"/>
<feature type="transmembrane region" description="Helical" evidence="1">
    <location>
        <begin position="20"/>
        <end position="42"/>
    </location>
</feature>
<keyword evidence="1" id="KW-1133">Transmembrane helix</keyword>
<protein>
    <submittedName>
        <fullName evidence="2">Uncharacterized protein</fullName>
    </submittedName>
</protein>
<organism evidence="2 3">
    <name type="scientific">Candidatus Portnoybacteria bacterium CG11_big_fil_rev_8_21_14_0_20_40_15</name>
    <dbReference type="NCBI Taxonomy" id="1974817"/>
    <lineage>
        <taxon>Bacteria</taxon>
        <taxon>Candidatus Portnoyibacteriota</taxon>
    </lineage>
</organism>
<evidence type="ECO:0000256" key="1">
    <source>
        <dbReference type="SAM" id="Phobius"/>
    </source>
</evidence>
<name>A0A2H0KS61_9BACT</name>
<evidence type="ECO:0000313" key="3">
    <source>
        <dbReference type="Proteomes" id="UP000229317"/>
    </source>
</evidence>
<keyword evidence="1" id="KW-0472">Membrane</keyword>
<keyword evidence="1" id="KW-0812">Transmembrane</keyword>
<proteinExistence type="predicted"/>
<accession>A0A2H0KS61</accession>
<reference evidence="2 3" key="1">
    <citation type="submission" date="2017-09" db="EMBL/GenBank/DDBJ databases">
        <title>Depth-based differentiation of microbial function through sediment-hosted aquifers and enrichment of novel symbionts in the deep terrestrial subsurface.</title>
        <authorList>
            <person name="Probst A.J."/>
            <person name="Ladd B."/>
            <person name="Jarett J.K."/>
            <person name="Geller-Mcgrath D.E."/>
            <person name="Sieber C.M."/>
            <person name="Emerson J.B."/>
            <person name="Anantharaman K."/>
            <person name="Thomas B.C."/>
            <person name="Malmstrom R."/>
            <person name="Stieglmeier M."/>
            <person name="Klingl A."/>
            <person name="Woyke T."/>
            <person name="Ryan C.M."/>
            <person name="Banfield J.F."/>
        </authorList>
    </citation>
    <scope>NUCLEOTIDE SEQUENCE [LARGE SCALE GENOMIC DNA]</scope>
    <source>
        <strain evidence="2">CG11_big_fil_rev_8_21_14_0_20_40_15</strain>
    </source>
</reference>
<dbReference type="Proteomes" id="UP000229317">
    <property type="component" value="Unassembled WGS sequence"/>
</dbReference>
<sequence>MKKSPITNHQSPINEKGAILTLVLVFGTIFVLLFGGLSGFIYTQYKQTKQKVAYNEALAVAEAGANYARWHLAHAPNDYSFSGIKNYVDPEGGVIGQYSLTITGGGACSTMVSIEATGWSNDYPNVKRTVLVRYGKSSLAQYAFLTNSDIWFGVGEDVKGPLHSNGGIRMDGTQNALFTSATSTYRCLPVHGCSSPYETKPGIWGSGAGGAQGLWSFPEPSVDFNAITLDLDKLRKEARDHGGYYFGPSGAFGYHINFKNDGSFDLYKVTKVDHPITVKDTVSGQNITESLDIFKETKLGSYWLGEAGTCSSQNLIFVEDKKVWVDGVLKRKATIAAGQFPDDVTTNSSIIINGNMTRADPKDTMLALIAQKNILLPYDSPNVLEIQAVMMAQKGAVERYPYSNTKNRIMVRGSIITNKIWTWSYVDSHGNVVSGYENTESYYEPALIYNPPPYFPTSGDLEFISWEEVQ</sequence>
<dbReference type="EMBL" id="PCVO01000053">
    <property type="protein sequence ID" value="PIQ75001.1"/>
    <property type="molecule type" value="Genomic_DNA"/>
</dbReference>